<keyword evidence="3" id="KW-1185">Reference proteome</keyword>
<evidence type="ECO:0000313" key="3">
    <source>
        <dbReference type="Proteomes" id="UP000032568"/>
    </source>
</evidence>
<name>A0AAF0C2A3_9GAMM</name>
<feature type="transmembrane region" description="Helical" evidence="1">
    <location>
        <begin position="32"/>
        <end position="54"/>
    </location>
</feature>
<accession>A0AAF0C2A3</accession>
<dbReference type="AlphaFoldDB" id="A0AAF0C2A3"/>
<organism evidence="2 3">
    <name type="scientific">Thalassomonas actiniarum</name>
    <dbReference type="NCBI Taxonomy" id="485447"/>
    <lineage>
        <taxon>Bacteria</taxon>
        <taxon>Pseudomonadati</taxon>
        <taxon>Pseudomonadota</taxon>
        <taxon>Gammaproteobacteria</taxon>
        <taxon>Alteromonadales</taxon>
        <taxon>Colwelliaceae</taxon>
        <taxon>Thalassomonas</taxon>
    </lineage>
</organism>
<dbReference type="KEGG" id="tact:SG35_020020"/>
<proteinExistence type="predicted"/>
<sequence>MKYVALLLHVVFRFTLIATLALIALVPLVYEISVLTAFVYMPLLLIAIAVLNLATDHLLLKMVQTSAAVKTRRYGHFFGRYCIFCS</sequence>
<evidence type="ECO:0000313" key="2">
    <source>
        <dbReference type="EMBL" id="WDD97585.1"/>
    </source>
</evidence>
<dbReference type="EMBL" id="CP059735">
    <property type="protein sequence ID" value="WDD97585.1"/>
    <property type="molecule type" value="Genomic_DNA"/>
</dbReference>
<reference evidence="2 3" key="2">
    <citation type="journal article" date="2022" name="Mar. Drugs">
        <title>Bioassay-Guided Fractionation Leads to the Detection of Cholic Acid Generated by the Rare Thalassomonas sp.</title>
        <authorList>
            <person name="Pheiffer F."/>
            <person name="Schneider Y.K."/>
            <person name="Hansen E.H."/>
            <person name="Andersen J.H."/>
            <person name="Isaksson J."/>
            <person name="Busche T."/>
            <person name="R C."/>
            <person name="Kalinowski J."/>
            <person name="Zyl L.V."/>
            <person name="Trindade M."/>
        </authorList>
    </citation>
    <scope>NUCLEOTIDE SEQUENCE [LARGE SCALE GENOMIC DNA]</scope>
    <source>
        <strain evidence="2 3">A5K-106</strain>
    </source>
</reference>
<feature type="transmembrane region" description="Helical" evidence="1">
    <location>
        <begin position="7"/>
        <end position="26"/>
    </location>
</feature>
<keyword evidence="1" id="KW-0472">Membrane</keyword>
<dbReference type="RefSeq" id="WP_044835103.1">
    <property type="nucleotide sequence ID" value="NZ_CP059735.1"/>
</dbReference>
<keyword evidence="1" id="KW-0812">Transmembrane</keyword>
<gene>
    <name evidence="2" type="ORF">SG35_020020</name>
</gene>
<evidence type="ECO:0000256" key="1">
    <source>
        <dbReference type="SAM" id="Phobius"/>
    </source>
</evidence>
<keyword evidence="1" id="KW-1133">Transmembrane helix</keyword>
<dbReference type="Proteomes" id="UP000032568">
    <property type="component" value="Chromosome"/>
</dbReference>
<reference evidence="2 3" key="1">
    <citation type="journal article" date="2015" name="Genome Announc.">
        <title>Draft Genome Sequences of Marine Isolates of Thalassomonas viridans and Thalassomonas actiniarum.</title>
        <authorList>
            <person name="Olonade I."/>
            <person name="van Zyl L.J."/>
            <person name="Trindade M."/>
        </authorList>
    </citation>
    <scope>NUCLEOTIDE SEQUENCE [LARGE SCALE GENOMIC DNA]</scope>
    <source>
        <strain evidence="2 3">A5K-106</strain>
    </source>
</reference>
<protein>
    <submittedName>
        <fullName evidence="2">Uncharacterized protein</fullName>
    </submittedName>
</protein>